<dbReference type="EMBL" id="CP022521">
    <property type="protein sequence ID" value="ASO20267.1"/>
    <property type="molecule type" value="Genomic_DNA"/>
</dbReference>
<dbReference type="CDD" id="cd06261">
    <property type="entry name" value="TM_PBP2"/>
    <property type="match status" value="1"/>
</dbReference>
<dbReference type="Pfam" id="PF12911">
    <property type="entry name" value="OppC_N"/>
    <property type="match status" value="1"/>
</dbReference>
<feature type="transmembrane region" description="Helical" evidence="7">
    <location>
        <begin position="306"/>
        <end position="331"/>
    </location>
</feature>
<feature type="transmembrane region" description="Helical" evidence="7">
    <location>
        <begin position="179"/>
        <end position="212"/>
    </location>
</feature>
<feature type="transmembrane region" description="Helical" evidence="7">
    <location>
        <begin position="74"/>
        <end position="95"/>
    </location>
</feature>
<keyword evidence="3" id="KW-1003">Cell membrane</keyword>
<keyword evidence="10" id="KW-1185">Reference proteome</keyword>
<evidence type="ECO:0000313" key="9">
    <source>
        <dbReference type="EMBL" id="ASO20267.1"/>
    </source>
</evidence>
<feature type="compositionally biased region" description="Gly residues" evidence="8">
    <location>
        <begin position="18"/>
        <end position="40"/>
    </location>
</feature>
<dbReference type="KEGG" id="ahg:AHOG_13120"/>
<comment type="similarity">
    <text evidence="7">Belongs to the binding-protein-dependent transport system permease family.</text>
</comment>
<keyword evidence="2 7" id="KW-0813">Transport</keyword>
<reference evidence="9 10" key="1">
    <citation type="submission" date="2017-07" db="EMBL/GenBank/DDBJ databases">
        <title>Complete genome sequence of Actinoalloteichus hoggarensis DSM 45943, type strain of Actinoalloteichus hoggarensis.</title>
        <authorList>
            <person name="Ruckert C."/>
            <person name="Nouioui I."/>
            <person name="Willmese J."/>
            <person name="van Wezel G."/>
            <person name="Klenk H.-P."/>
            <person name="Kalinowski J."/>
            <person name="Zotchev S.B."/>
        </authorList>
    </citation>
    <scope>NUCLEOTIDE SEQUENCE [LARGE SCALE GENOMIC DNA]</scope>
    <source>
        <strain evidence="9 10">DSM 45943</strain>
    </source>
</reference>
<dbReference type="Gene3D" id="1.10.3720.10">
    <property type="entry name" value="MetI-like"/>
    <property type="match status" value="1"/>
</dbReference>
<sequence>MTETRSPSDDGVSAGRPAGSGGAASGGVRQGGAAPGGAQPGGSREGRRGPRAIAWARRGQAFAKGWASFRSQRAGLVGLIALAVIALLAVAAPLLTDASGLDVTQATADRLEPPSMRYWLGTDENGRSVLLLTWWGARISLLVGLAATVLSVGIGTLVGVLAAHFGGVTSAMLMRITDFFLVVPSLVLAIALSTVLARGVGTIVLAIGLTAWPTTARLVRAQTLAVEARPYIERAKALGAGHGHLIGSHVLPGVLPLVFANTTLAVASAVIAESTLSFLGLGDPTQVSWGAMLKSAMDTGAVTGGAWWYLLPPGLGIVTVVLAFTLCGRALETVLNPRLRGR</sequence>
<dbReference type="PANTHER" id="PTHR43386">
    <property type="entry name" value="OLIGOPEPTIDE TRANSPORT SYSTEM PERMEASE PROTEIN APPC"/>
    <property type="match status" value="1"/>
</dbReference>
<accession>A0A221W3P0</accession>
<comment type="subcellular location">
    <subcellularLocation>
        <location evidence="1 7">Cell membrane</location>
        <topology evidence="1 7">Multi-pass membrane protein</topology>
    </subcellularLocation>
</comment>
<evidence type="ECO:0000256" key="5">
    <source>
        <dbReference type="ARBA" id="ARBA00022989"/>
    </source>
</evidence>
<gene>
    <name evidence="9" type="primary">oppC3</name>
    <name evidence="9" type="ORF">AHOG_13120</name>
</gene>
<evidence type="ECO:0000256" key="7">
    <source>
        <dbReference type="RuleBase" id="RU363032"/>
    </source>
</evidence>
<evidence type="ECO:0000256" key="8">
    <source>
        <dbReference type="SAM" id="MobiDB-lite"/>
    </source>
</evidence>
<dbReference type="PANTHER" id="PTHR43386:SF1">
    <property type="entry name" value="D,D-DIPEPTIDE TRANSPORT SYSTEM PERMEASE PROTEIN DDPC-RELATED"/>
    <property type="match status" value="1"/>
</dbReference>
<dbReference type="InterPro" id="IPR000515">
    <property type="entry name" value="MetI-like"/>
</dbReference>
<organism evidence="9 10">
    <name type="scientific">Actinoalloteichus hoggarensis</name>
    <dbReference type="NCBI Taxonomy" id="1470176"/>
    <lineage>
        <taxon>Bacteria</taxon>
        <taxon>Bacillati</taxon>
        <taxon>Actinomycetota</taxon>
        <taxon>Actinomycetes</taxon>
        <taxon>Pseudonocardiales</taxon>
        <taxon>Pseudonocardiaceae</taxon>
        <taxon>Actinoalloteichus</taxon>
    </lineage>
</organism>
<keyword evidence="5 7" id="KW-1133">Transmembrane helix</keyword>
<dbReference type="SUPFAM" id="SSF161098">
    <property type="entry name" value="MetI-like"/>
    <property type="match status" value="1"/>
</dbReference>
<evidence type="ECO:0000256" key="3">
    <source>
        <dbReference type="ARBA" id="ARBA00022475"/>
    </source>
</evidence>
<evidence type="ECO:0000256" key="2">
    <source>
        <dbReference type="ARBA" id="ARBA00022448"/>
    </source>
</evidence>
<dbReference type="RefSeq" id="WP_169725855.1">
    <property type="nucleotide sequence ID" value="NZ_CP022521.1"/>
</dbReference>
<dbReference type="Proteomes" id="UP000204221">
    <property type="component" value="Chromosome"/>
</dbReference>
<evidence type="ECO:0000313" key="10">
    <source>
        <dbReference type="Proteomes" id="UP000204221"/>
    </source>
</evidence>
<keyword evidence="4 7" id="KW-0812">Transmembrane</keyword>
<dbReference type="Pfam" id="PF00528">
    <property type="entry name" value="BPD_transp_1"/>
    <property type="match status" value="1"/>
</dbReference>
<name>A0A221W3P0_9PSEU</name>
<dbReference type="AlphaFoldDB" id="A0A221W3P0"/>
<evidence type="ECO:0000256" key="4">
    <source>
        <dbReference type="ARBA" id="ARBA00022692"/>
    </source>
</evidence>
<dbReference type="InterPro" id="IPR035906">
    <property type="entry name" value="MetI-like_sf"/>
</dbReference>
<dbReference type="PROSITE" id="PS50928">
    <property type="entry name" value="ABC_TM1"/>
    <property type="match status" value="1"/>
</dbReference>
<dbReference type="InterPro" id="IPR050366">
    <property type="entry name" value="BP-dependent_transpt_permease"/>
</dbReference>
<evidence type="ECO:0000256" key="6">
    <source>
        <dbReference type="ARBA" id="ARBA00023136"/>
    </source>
</evidence>
<proteinExistence type="inferred from homology"/>
<dbReference type="InterPro" id="IPR025966">
    <property type="entry name" value="OppC_N"/>
</dbReference>
<evidence type="ECO:0000256" key="1">
    <source>
        <dbReference type="ARBA" id="ARBA00004651"/>
    </source>
</evidence>
<feature type="transmembrane region" description="Helical" evidence="7">
    <location>
        <begin position="139"/>
        <end position="167"/>
    </location>
</feature>
<feature type="region of interest" description="Disordered" evidence="8">
    <location>
        <begin position="1"/>
        <end position="48"/>
    </location>
</feature>
<protein>
    <submittedName>
        <fullName evidence="9">Oligopeptide transport system permease protein OppC</fullName>
    </submittedName>
</protein>
<keyword evidence="6 7" id="KW-0472">Membrane</keyword>
<dbReference type="GO" id="GO:0055085">
    <property type="term" value="P:transmembrane transport"/>
    <property type="evidence" value="ECO:0007669"/>
    <property type="project" value="InterPro"/>
</dbReference>
<dbReference type="GO" id="GO:0005886">
    <property type="term" value="C:plasma membrane"/>
    <property type="evidence" value="ECO:0007669"/>
    <property type="project" value="UniProtKB-SubCell"/>
</dbReference>